<sequence length="108" mass="12266">MDHIIKDLLKLSELESERAIMQMAEIDLAALFDDVLFSYSELIKQKDLKLDYDLDDSLPLIADEKNMEIVIRNVIGNAIVHTNQGARIKISSEITGSQCRLEVFNEAE</sequence>
<dbReference type="GO" id="GO:0016301">
    <property type="term" value="F:kinase activity"/>
    <property type="evidence" value="ECO:0007669"/>
    <property type="project" value="UniProtKB-KW"/>
</dbReference>
<feature type="domain" description="Histidine kinase" evidence="7">
    <location>
        <begin position="1"/>
        <end position="108"/>
    </location>
</feature>
<dbReference type="InterPro" id="IPR036890">
    <property type="entry name" value="HATPase_C_sf"/>
</dbReference>
<dbReference type="SUPFAM" id="SSF55874">
    <property type="entry name" value="ATPase domain of HSP90 chaperone/DNA topoisomerase II/histidine kinase"/>
    <property type="match status" value="1"/>
</dbReference>
<keyword evidence="6" id="KW-0902">Two-component regulatory system</keyword>
<dbReference type="Gene3D" id="3.30.565.10">
    <property type="entry name" value="Histidine kinase-like ATPase, C-terminal domain"/>
    <property type="match status" value="1"/>
</dbReference>
<dbReference type="EC" id="2.7.13.3" evidence="2"/>
<dbReference type="EMBL" id="BQXS01006314">
    <property type="protein sequence ID" value="GKT19157.1"/>
    <property type="molecule type" value="Genomic_DNA"/>
</dbReference>
<accession>A0ABQ5JVN7</accession>
<feature type="non-terminal residue" evidence="8">
    <location>
        <position position="108"/>
    </location>
</feature>
<keyword evidence="4" id="KW-0808">Transferase</keyword>
<evidence type="ECO:0000256" key="2">
    <source>
        <dbReference type="ARBA" id="ARBA00012438"/>
    </source>
</evidence>
<organism evidence="8 9">
    <name type="scientific">Aduncisulcus paluster</name>
    <dbReference type="NCBI Taxonomy" id="2918883"/>
    <lineage>
        <taxon>Eukaryota</taxon>
        <taxon>Metamonada</taxon>
        <taxon>Carpediemonas-like organisms</taxon>
        <taxon>Aduncisulcus</taxon>
    </lineage>
</organism>
<comment type="catalytic activity">
    <reaction evidence="1">
        <text>ATP + protein L-histidine = ADP + protein N-phospho-L-histidine.</text>
        <dbReference type="EC" id="2.7.13.3"/>
    </reaction>
</comment>
<evidence type="ECO:0000313" key="8">
    <source>
        <dbReference type="EMBL" id="GKT19157.1"/>
    </source>
</evidence>
<keyword evidence="9" id="KW-1185">Reference proteome</keyword>
<dbReference type="Proteomes" id="UP001057375">
    <property type="component" value="Unassembled WGS sequence"/>
</dbReference>
<dbReference type="PROSITE" id="PS50109">
    <property type="entry name" value="HIS_KIN"/>
    <property type="match status" value="1"/>
</dbReference>
<evidence type="ECO:0000256" key="4">
    <source>
        <dbReference type="ARBA" id="ARBA00022679"/>
    </source>
</evidence>
<proteinExistence type="predicted"/>
<keyword evidence="5 8" id="KW-0418">Kinase</keyword>
<dbReference type="InterPro" id="IPR005467">
    <property type="entry name" value="His_kinase_dom"/>
</dbReference>
<name>A0ABQ5JVN7_9EUKA</name>
<evidence type="ECO:0000256" key="3">
    <source>
        <dbReference type="ARBA" id="ARBA00022553"/>
    </source>
</evidence>
<gene>
    <name evidence="8" type="ORF">ADUPG1_004303</name>
</gene>
<comment type="caution">
    <text evidence="8">The sequence shown here is derived from an EMBL/GenBank/DDBJ whole genome shotgun (WGS) entry which is preliminary data.</text>
</comment>
<dbReference type="PANTHER" id="PTHR45453">
    <property type="entry name" value="PHOSPHATE REGULON SENSOR PROTEIN PHOR"/>
    <property type="match status" value="1"/>
</dbReference>
<evidence type="ECO:0000256" key="5">
    <source>
        <dbReference type="ARBA" id="ARBA00022777"/>
    </source>
</evidence>
<evidence type="ECO:0000256" key="6">
    <source>
        <dbReference type="ARBA" id="ARBA00023012"/>
    </source>
</evidence>
<reference evidence="8" key="1">
    <citation type="submission" date="2022-03" db="EMBL/GenBank/DDBJ databases">
        <title>Draft genome sequence of Aduncisulcus paluster, a free-living microaerophilic Fornicata.</title>
        <authorList>
            <person name="Yuyama I."/>
            <person name="Kume K."/>
            <person name="Tamura T."/>
            <person name="Inagaki Y."/>
            <person name="Hashimoto T."/>
        </authorList>
    </citation>
    <scope>NUCLEOTIDE SEQUENCE</scope>
    <source>
        <strain evidence="8">NY0171</strain>
    </source>
</reference>
<keyword evidence="3" id="KW-0597">Phosphoprotein</keyword>
<dbReference type="InterPro" id="IPR050351">
    <property type="entry name" value="BphY/WalK/GraS-like"/>
</dbReference>
<dbReference type="PANTHER" id="PTHR45453:SF1">
    <property type="entry name" value="PHOSPHATE REGULON SENSOR PROTEIN PHOR"/>
    <property type="match status" value="1"/>
</dbReference>
<evidence type="ECO:0000256" key="1">
    <source>
        <dbReference type="ARBA" id="ARBA00000085"/>
    </source>
</evidence>
<evidence type="ECO:0000259" key="7">
    <source>
        <dbReference type="PROSITE" id="PS50109"/>
    </source>
</evidence>
<evidence type="ECO:0000313" key="9">
    <source>
        <dbReference type="Proteomes" id="UP001057375"/>
    </source>
</evidence>
<protein>
    <recommendedName>
        <fullName evidence="2">histidine kinase</fullName>
        <ecNumber evidence="2">2.7.13.3</ecNumber>
    </recommendedName>
</protein>